<dbReference type="Pfam" id="PF23622">
    <property type="entry name" value="LRR_At1g61320_AtMIF1"/>
    <property type="match status" value="1"/>
</dbReference>
<dbReference type="AlphaFoldDB" id="A0AA87ZPE7"/>
<name>A0AA87ZPE7_FICCA</name>
<proteinExistence type="predicted"/>
<dbReference type="PANTHER" id="PTHR34145:SF51">
    <property type="entry name" value="FBD DOMAIN-CONTAINING PROTEIN"/>
    <property type="match status" value="1"/>
</dbReference>
<keyword evidence="3" id="KW-1185">Reference proteome</keyword>
<accession>A0AA87ZPE7</accession>
<sequence>MEKLCLSMPFIDHNLASMLEGWMLLALNNGVREISLMVATELKDEDELGSISIDAPNLKYFSFGSYTLSKLPCKYNLTSCHDLKDLRLCLCDITDESLNGYLSRFLFLENLEISGAPMPRSVRISAQQLKSLCLRKCDNIEVIQIHAPSISLFKFRTCIIPDLVLENVTCPMEVEYGNSTTDQN</sequence>
<dbReference type="Gene3D" id="3.80.10.10">
    <property type="entry name" value="Ribonuclease Inhibitor"/>
    <property type="match status" value="1"/>
</dbReference>
<protein>
    <recommendedName>
        <fullName evidence="1">At1g61320/AtMIF1 LRR domain-containing protein</fullName>
    </recommendedName>
</protein>
<dbReference type="InterPro" id="IPR053772">
    <property type="entry name" value="At1g61320/At1g61330-like"/>
</dbReference>
<dbReference type="PANTHER" id="PTHR34145">
    <property type="entry name" value="OS02G0105600 PROTEIN"/>
    <property type="match status" value="1"/>
</dbReference>
<feature type="domain" description="At1g61320/AtMIF1 LRR" evidence="1">
    <location>
        <begin position="12"/>
        <end position="167"/>
    </location>
</feature>
<reference evidence="2" key="1">
    <citation type="submission" date="2023-07" db="EMBL/GenBank/DDBJ databases">
        <title>draft genome sequence of fig (Ficus carica).</title>
        <authorList>
            <person name="Takahashi T."/>
            <person name="Nishimura K."/>
        </authorList>
    </citation>
    <scope>NUCLEOTIDE SEQUENCE</scope>
</reference>
<dbReference type="Proteomes" id="UP001187192">
    <property type="component" value="Unassembled WGS sequence"/>
</dbReference>
<dbReference type="EMBL" id="BTGU01000006">
    <property type="protein sequence ID" value="GMN37040.1"/>
    <property type="molecule type" value="Genomic_DNA"/>
</dbReference>
<gene>
    <name evidence="2" type="ORF">TIFTF001_006496</name>
</gene>
<dbReference type="SUPFAM" id="SSF52058">
    <property type="entry name" value="L domain-like"/>
    <property type="match status" value="1"/>
</dbReference>
<evidence type="ECO:0000313" key="2">
    <source>
        <dbReference type="EMBL" id="GMN37040.1"/>
    </source>
</evidence>
<comment type="caution">
    <text evidence="2">The sequence shown here is derived from an EMBL/GenBank/DDBJ whole genome shotgun (WGS) entry which is preliminary data.</text>
</comment>
<dbReference type="InterPro" id="IPR055357">
    <property type="entry name" value="LRR_At1g61320_AtMIF1"/>
</dbReference>
<dbReference type="InterPro" id="IPR032675">
    <property type="entry name" value="LRR_dom_sf"/>
</dbReference>
<evidence type="ECO:0000313" key="3">
    <source>
        <dbReference type="Proteomes" id="UP001187192"/>
    </source>
</evidence>
<evidence type="ECO:0000259" key="1">
    <source>
        <dbReference type="Pfam" id="PF23622"/>
    </source>
</evidence>
<organism evidence="2 3">
    <name type="scientific">Ficus carica</name>
    <name type="common">Common fig</name>
    <dbReference type="NCBI Taxonomy" id="3494"/>
    <lineage>
        <taxon>Eukaryota</taxon>
        <taxon>Viridiplantae</taxon>
        <taxon>Streptophyta</taxon>
        <taxon>Embryophyta</taxon>
        <taxon>Tracheophyta</taxon>
        <taxon>Spermatophyta</taxon>
        <taxon>Magnoliopsida</taxon>
        <taxon>eudicotyledons</taxon>
        <taxon>Gunneridae</taxon>
        <taxon>Pentapetalae</taxon>
        <taxon>rosids</taxon>
        <taxon>fabids</taxon>
        <taxon>Rosales</taxon>
        <taxon>Moraceae</taxon>
        <taxon>Ficeae</taxon>
        <taxon>Ficus</taxon>
    </lineage>
</organism>